<gene>
    <name evidence="1" type="ORF">ACFSR5_03585</name>
</gene>
<name>A0ABW5KD49_9SPHI</name>
<keyword evidence="2" id="KW-1185">Reference proteome</keyword>
<accession>A0ABW5KD49</accession>
<dbReference type="EMBL" id="JBHULR010000003">
    <property type="protein sequence ID" value="MFD2546724.1"/>
    <property type="molecule type" value="Genomic_DNA"/>
</dbReference>
<dbReference type="RefSeq" id="WP_380900797.1">
    <property type="nucleotide sequence ID" value="NZ_JBHUEG010000007.1"/>
</dbReference>
<reference evidence="2" key="1">
    <citation type="journal article" date="2019" name="Int. J. Syst. Evol. Microbiol.">
        <title>The Global Catalogue of Microorganisms (GCM) 10K type strain sequencing project: providing services to taxonomists for standard genome sequencing and annotation.</title>
        <authorList>
            <consortium name="The Broad Institute Genomics Platform"/>
            <consortium name="The Broad Institute Genome Sequencing Center for Infectious Disease"/>
            <person name="Wu L."/>
            <person name="Ma J."/>
        </authorList>
    </citation>
    <scope>NUCLEOTIDE SEQUENCE [LARGE SCALE GENOMIC DNA]</scope>
    <source>
        <strain evidence="2">KCTC 42662</strain>
    </source>
</reference>
<evidence type="ECO:0000313" key="2">
    <source>
        <dbReference type="Proteomes" id="UP001597545"/>
    </source>
</evidence>
<dbReference type="Proteomes" id="UP001597545">
    <property type="component" value="Unassembled WGS sequence"/>
</dbReference>
<evidence type="ECO:0000313" key="1">
    <source>
        <dbReference type="EMBL" id="MFD2546724.1"/>
    </source>
</evidence>
<organism evidence="1 2">
    <name type="scientific">Sphingobacterium suaedae</name>
    <dbReference type="NCBI Taxonomy" id="1686402"/>
    <lineage>
        <taxon>Bacteria</taxon>
        <taxon>Pseudomonadati</taxon>
        <taxon>Bacteroidota</taxon>
        <taxon>Sphingobacteriia</taxon>
        <taxon>Sphingobacteriales</taxon>
        <taxon>Sphingobacteriaceae</taxon>
        <taxon>Sphingobacterium</taxon>
    </lineage>
</organism>
<proteinExistence type="predicted"/>
<comment type="caution">
    <text evidence="1">The sequence shown here is derived from an EMBL/GenBank/DDBJ whole genome shotgun (WGS) entry which is preliminary data.</text>
</comment>
<protein>
    <submittedName>
        <fullName evidence="1">Uncharacterized protein</fullName>
    </submittedName>
</protein>
<sequence length="69" mass="7614">MQKNKIMPPLGGQTIFCLAYAMNLKTSFTEALLLDDRVINIQKSVGKGSGYNLNSAHKSSNNLGWLSRK</sequence>